<dbReference type="Gene3D" id="3.30.200.20">
    <property type="entry name" value="Phosphorylase Kinase, domain 1"/>
    <property type="match status" value="1"/>
</dbReference>
<reference evidence="3" key="1">
    <citation type="journal article" date="2019" name="Int. J. Syst. Evol. Microbiol.">
        <title>The Global Catalogue of Microorganisms (GCM) 10K type strain sequencing project: providing services to taxonomists for standard genome sequencing and annotation.</title>
        <authorList>
            <consortium name="The Broad Institute Genomics Platform"/>
            <consortium name="The Broad Institute Genome Sequencing Center for Infectious Disease"/>
            <person name="Wu L."/>
            <person name="Ma J."/>
        </authorList>
    </citation>
    <scope>NUCLEOTIDE SEQUENCE [LARGE SCALE GENOMIC DNA]</scope>
    <source>
        <strain evidence="3">CGMCC 4.7289</strain>
    </source>
</reference>
<dbReference type="Gene3D" id="3.90.1200.10">
    <property type="match status" value="1"/>
</dbReference>
<dbReference type="InterPro" id="IPR002575">
    <property type="entry name" value="Aminoglycoside_PTrfase"/>
</dbReference>
<keyword evidence="3" id="KW-1185">Reference proteome</keyword>
<dbReference type="PANTHER" id="PTHR21310">
    <property type="entry name" value="AMINOGLYCOSIDE PHOSPHOTRANSFERASE-RELATED-RELATED"/>
    <property type="match status" value="1"/>
</dbReference>
<evidence type="ECO:0000259" key="1">
    <source>
        <dbReference type="Pfam" id="PF01636"/>
    </source>
</evidence>
<accession>A0ABV8LV23</accession>
<dbReference type="InterPro" id="IPR011009">
    <property type="entry name" value="Kinase-like_dom_sf"/>
</dbReference>
<evidence type="ECO:0000313" key="3">
    <source>
        <dbReference type="Proteomes" id="UP001595816"/>
    </source>
</evidence>
<dbReference type="Pfam" id="PF01636">
    <property type="entry name" value="APH"/>
    <property type="match status" value="1"/>
</dbReference>
<sequence>MNPDDVRALLPTELSVRSVTPLGSGLDHHAYAVNDDLVARVAAGPDAADDVRREAAILAVVPEYAQLPVPEPVLIRPEHGLLVYRRIPGHPLLTHTGRDGYAAVLGAFLAQLQTAPTERLGDLAGVDDTPPAAWLAETRDLAEHLPDGVRRRIAGFLADDPPEPAELLVFTHNDLGVEHVLVEGATITGIIDWSDCAVADPATDLGRLARDLGVHTLDALRPGLDEQTRERAVFYARCTALEDLAYGLESGRDDYLRNARRAVDELFSHP</sequence>
<proteinExistence type="predicted"/>
<name>A0ABV8LV23_9ACTN</name>
<gene>
    <name evidence="2" type="ORF">ACFOZ4_29855</name>
</gene>
<protein>
    <submittedName>
        <fullName evidence="2">Phosphotransferase family protein</fullName>
    </submittedName>
</protein>
<comment type="caution">
    <text evidence="2">The sequence shown here is derived from an EMBL/GenBank/DDBJ whole genome shotgun (WGS) entry which is preliminary data.</text>
</comment>
<evidence type="ECO:0000313" key="2">
    <source>
        <dbReference type="EMBL" id="MFC4134835.1"/>
    </source>
</evidence>
<dbReference type="InterPro" id="IPR051678">
    <property type="entry name" value="AGP_Transferase"/>
</dbReference>
<dbReference type="RefSeq" id="WP_253763276.1">
    <property type="nucleotide sequence ID" value="NZ_JAMZDZ010000001.1"/>
</dbReference>
<dbReference type="EMBL" id="JBHSAY010000017">
    <property type="protein sequence ID" value="MFC4134835.1"/>
    <property type="molecule type" value="Genomic_DNA"/>
</dbReference>
<feature type="domain" description="Aminoglycoside phosphotransferase" evidence="1">
    <location>
        <begin position="19"/>
        <end position="226"/>
    </location>
</feature>
<dbReference type="PANTHER" id="PTHR21310:SF15">
    <property type="entry name" value="AMINOGLYCOSIDE PHOSPHOTRANSFERASE DOMAIN-CONTAINING PROTEIN"/>
    <property type="match status" value="1"/>
</dbReference>
<dbReference type="Proteomes" id="UP001595816">
    <property type="component" value="Unassembled WGS sequence"/>
</dbReference>
<dbReference type="SUPFAM" id="SSF56112">
    <property type="entry name" value="Protein kinase-like (PK-like)"/>
    <property type="match status" value="1"/>
</dbReference>
<organism evidence="2 3">
    <name type="scientific">Hamadaea flava</name>
    <dbReference type="NCBI Taxonomy" id="1742688"/>
    <lineage>
        <taxon>Bacteria</taxon>
        <taxon>Bacillati</taxon>
        <taxon>Actinomycetota</taxon>
        <taxon>Actinomycetes</taxon>
        <taxon>Micromonosporales</taxon>
        <taxon>Micromonosporaceae</taxon>
        <taxon>Hamadaea</taxon>
    </lineage>
</organism>